<sequence>MPYETAAAIALRNHLRHVEEKKGGARSHGQQKKQVKDESVGMRCGVRRILRQVLPFSGASQSSGKK</sequence>
<keyword evidence="4" id="KW-1185">Reference proteome</keyword>
<evidence type="ECO:0000256" key="1">
    <source>
        <dbReference type="SAM" id="MobiDB-lite"/>
    </source>
</evidence>
<comment type="caution">
    <text evidence="2">The sequence shown here is derived from an EMBL/GenBank/DDBJ whole genome shotgun (WGS) entry which is preliminary data.</text>
</comment>
<accession>A0A835BV55</accession>
<name>A0A835BV55_9POAL</name>
<dbReference type="Proteomes" id="UP000636709">
    <property type="component" value="Unassembled WGS sequence"/>
</dbReference>
<feature type="region of interest" description="Disordered" evidence="1">
    <location>
        <begin position="19"/>
        <end position="41"/>
    </location>
</feature>
<evidence type="ECO:0000313" key="4">
    <source>
        <dbReference type="Proteomes" id="UP000636709"/>
    </source>
</evidence>
<dbReference type="AlphaFoldDB" id="A0A835BV55"/>
<reference evidence="2" key="1">
    <citation type="submission" date="2020-07" db="EMBL/GenBank/DDBJ databases">
        <title>Genome sequence and genetic diversity analysis of an under-domesticated orphan crop, white fonio (Digitaria exilis).</title>
        <authorList>
            <person name="Bennetzen J.L."/>
            <person name="Chen S."/>
            <person name="Ma X."/>
            <person name="Wang X."/>
            <person name="Yssel A.E.J."/>
            <person name="Chaluvadi S.R."/>
            <person name="Johnson M."/>
            <person name="Gangashetty P."/>
            <person name="Hamidou F."/>
            <person name="Sanogo M.D."/>
            <person name="Zwaenepoel A."/>
            <person name="Wallace J."/>
            <person name="Van De Peer Y."/>
            <person name="Van Deynze A."/>
        </authorList>
    </citation>
    <scope>NUCLEOTIDE SEQUENCE</scope>
    <source>
        <tissue evidence="2">Leaves</tissue>
    </source>
</reference>
<dbReference type="EMBL" id="JACEFO010000339">
    <property type="protein sequence ID" value="KAF8774933.1"/>
    <property type="molecule type" value="Genomic_DNA"/>
</dbReference>
<protein>
    <submittedName>
        <fullName evidence="2">Uncharacterized protein</fullName>
    </submittedName>
</protein>
<evidence type="ECO:0000313" key="2">
    <source>
        <dbReference type="EMBL" id="KAF8713043.1"/>
    </source>
</evidence>
<proteinExistence type="predicted"/>
<dbReference type="OrthoDB" id="628736at2759"/>
<gene>
    <name evidence="3" type="ORF">HU200_005147</name>
    <name evidence="2" type="ORF">HU200_028835</name>
</gene>
<dbReference type="EMBL" id="JACEFO010001742">
    <property type="protein sequence ID" value="KAF8713043.1"/>
    <property type="molecule type" value="Genomic_DNA"/>
</dbReference>
<evidence type="ECO:0000313" key="3">
    <source>
        <dbReference type="EMBL" id="KAF8774933.1"/>
    </source>
</evidence>
<organism evidence="2 4">
    <name type="scientific">Digitaria exilis</name>
    <dbReference type="NCBI Taxonomy" id="1010633"/>
    <lineage>
        <taxon>Eukaryota</taxon>
        <taxon>Viridiplantae</taxon>
        <taxon>Streptophyta</taxon>
        <taxon>Embryophyta</taxon>
        <taxon>Tracheophyta</taxon>
        <taxon>Spermatophyta</taxon>
        <taxon>Magnoliopsida</taxon>
        <taxon>Liliopsida</taxon>
        <taxon>Poales</taxon>
        <taxon>Poaceae</taxon>
        <taxon>PACMAD clade</taxon>
        <taxon>Panicoideae</taxon>
        <taxon>Panicodae</taxon>
        <taxon>Paniceae</taxon>
        <taxon>Anthephorinae</taxon>
        <taxon>Digitaria</taxon>
    </lineage>
</organism>